<dbReference type="Pfam" id="PF08392">
    <property type="entry name" value="FAE1_CUT1_RppA"/>
    <property type="match status" value="1"/>
</dbReference>
<evidence type="ECO:0000313" key="5">
    <source>
        <dbReference type="Proteomes" id="UP001408789"/>
    </source>
</evidence>
<dbReference type="GO" id="GO:0016020">
    <property type="term" value="C:membrane"/>
    <property type="evidence" value="ECO:0007669"/>
    <property type="project" value="InterPro"/>
</dbReference>
<organism evidence="4 5">
    <name type="scientific">Deinandra increscens subsp. villosa</name>
    <dbReference type="NCBI Taxonomy" id="3103831"/>
    <lineage>
        <taxon>Eukaryota</taxon>
        <taxon>Viridiplantae</taxon>
        <taxon>Streptophyta</taxon>
        <taxon>Embryophyta</taxon>
        <taxon>Tracheophyta</taxon>
        <taxon>Spermatophyta</taxon>
        <taxon>Magnoliopsida</taxon>
        <taxon>eudicotyledons</taxon>
        <taxon>Gunneridae</taxon>
        <taxon>Pentapetalae</taxon>
        <taxon>asterids</taxon>
        <taxon>campanulids</taxon>
        <taxon>Asterales</taxon>
        <taxon>Asteraceae</taxon>
        <taxon>Asteroideae</taxon>
        <taxon>Heliantheae alliance</taxon>
        <taxon>Madieae</taxon>
        <taxon>Madiinae</taxon>
        <taxon>Deinandra</taxon>
    </lineage>
</organism>
<sequence>MEDAKFEAELVIFSAIDSLIRKTDLDPGDVDILVLNCSVFSPAPSLVAMVMNMCKLRSDVRCYNLTGMGCNVGLISVDLARISLRNHPNTNAIVISTKIITPNY</sequence>
<dbReference type="InterPro" id="IPR013601">
    <property type="entry name" value="FAE1_typ3_polyketide_synth"/>
</dbReference>
<dbReference type="EMBL" id="JBCNJP010000027">
    <property type="protein sequence ID" value="KAK9051125.1"/>
    <property type="molecule type" value="Genomic_DNA"/>
</dbReference>
<keyword evidence="1" id="KW-0012">Acyltransferase</keyword>
<dbReference type="PANTHER" id="PTHR31561">
    <property type="entry name" value="3-KETOACYL-COA SYNTHASE"/>
    <property type="match status" value="1"/>
</dbReference>
<proteinExistence type="predicted"/>
<evidence type="ECO:0000259" key="3">
    <source>
        <dbReference type="Pfam" id="PF08392"/>
    </source>
</evidence>
<protein>
    <recommendedName>
        <fullName evidence="3">FAE domain-containing protein</fullName>
    </recommendedName>
</protein>
<keyword evidence="1" id="KW-0808">Transferase</keyword>
<feature type="domain" description="FAE" evidence="3">
    <location>
        <begin position="1"/>
        <end position="104"/>
    </location>
</feature>
<evidence type="ECO:0000313" key="4">
    <source>
        <dbReference type="EMBL" id="KAK9051125.1"/>
    </source>
</evidence>
<dbReference type="GO" id="GO:0009922">
    <property type="term" value="F:fatty acid elongase activity"/>
    <property type="evidence" value="ECO:0007669"/>
    <property type="project" value="UniProtKB-EC"/>
</dbReference>
<reference evidence="4 5" key="1">
    <citation type="submission" date="2024-04" db="EMBL/GenBank/DDBJ databases">
        <title>The reference genome of an endangered Asteraceae, Deinandra increscens subsp. villosa, native to the Central Coast of California.</title>
        <authorList>
            <person name="Guilliams M."/>
            <person name="Hasenstab-Lehman K."/>
            <person name="Meyer R."/>
            <person name="Mcevoy S."/>
        </authorList>
    </citation>
    <scope>NUCLEOTIDE SEQUENCE [LARGE SCALE GENOMIC DNA]</scope>
    <source>
        <tissue evidence="4">Leaf</tissue>
    </source>
</reference>
<keyword evidence="5" id="KW-1185">Reference proteome</keyword>
<dbReference type="SUPFAM" id="SSF53901">
    <property type="entry name" value="Thiolase-like"/>
    <property type="match status" value="1"/>
</dbReference>
<name>A0AAP0CBU1_9ASTR</name>
<dbReference type="InterPro" id="IPR016039">
    <property type="entry name" value="Thiolase-like"/>
</dbReference>
<comment type="caution">
    <text evidence="4">The sequence shown here is derived from an EMBL/GenBank/DDBJ whole genome shotgun (WGS) entry which is preliminary data.</text>
</comment>
<dbReference type="Proteomes" id="UP001408789">
    <property type="component" value="Unassembled WGS sequence"/>
</dbReference>
<gene>
    <name evidence="4" type="ORF">SSX86_027751</name>
</gene>
<comment type="catalytic activity">
    <reaction evidence="2">
        <text>a very-long-chain acyl-CoA + malonyl-CoA + H(+) = a very-long-chain 3-oxoacyl-CoA + CO2 + CoA</text>
        <dbReference type="Rhea" id="RHEA:32727"/>
        <dbReference type="ChEBI" id="CHEBI:15378"/>
        <dbReference type="ChEBI" id="CHEBI:16526"/>
        <dbReference type="ChEBI" id="CHEBI:57287"/>
        <dbReference type="ChEBI" id="CHEBI:57384"/>
        <dbReference type="ChEBI" id="CHEBI:90725"/>
        <dbReference type="ChEBI" id="CHEBI:90736"/>
        <dbReference type="EC" id="2.3.1.199"/>
    </reaction>
</comment>
<dbReference type="Gene3D" id="3.40.47.10">
    <property type="match status" value="1"/>
</dbReference>
<dbReference type="GO" id="GO:0006633">
    <property type="term" value="P:fatty acid biosynthetic process"/>
    <property type="evidence" value="ECO:0007669"/>
    <property type="project" value="InterPro"/>
</dbReference>
<accession>A0AAP0CBU1</accession>
<evidence type="ECO:0000256" key="2">
    <source>
        <dbReference type="ARBA" id="ARBA00047375"/>
    </source>
</evidence>
<dbReference type="InterPro" id="IPR012392">
    <property type="entry name" value="3-ktacl-CoA_syn"/>
</dbReference>
<dbReference type="AlphaFoldDB" id="A0AAP0CBU1"/>
<evidence type="ECO:0000256" key="1">
    <source>
        <dbReference type="ARBA" id="ARBA00023315"/>
    </source>
</evidence>